<dbReference type="SUPFAM" id="SSF56176">
    <property type="entry name" value="FAD-binding/transporter-associated domain-like"/>
    <property type="match status" value="1"/>
</dbReference>
<dbReference type="Proteomes" id="UP000530928">
    <property type="component" value="Unassembled WGS sequence"/>
</dbReference>
<reference evidence="7 8" key="1">
    <citation type="submission" date="2020-07" db="EMBL/GenBank/DDBJ databases">
        <title>Genomic Encyclopedia of Type Strains, Phase IV (KMG-IV): sequencing the most valuable type-strain genomes for metagenomic binning, comparative biology and taxonomic classification.</title>
        <authorList>
            <person name="Goeker M."/>
        </authorList>
    </citation>
    <scope>NUCLEOTIDE SEQUENCE [LARGE SCALE GENOMIC DNA]</scope>
    <source>
        <strain evidence="7 8">DSM 45533</strain>
    </source>
</reference>
<sequence>MTINDLRHVLQGHVLLPGDDGFEQAATAWNLTVRQPVAAVVEAADADDVAALVRYARKANLTVTVQPSGHGASGDVEGLILLRTRRLNQVEVRAQERVVRVGAGATWGQVLARTGPLGLTGLAGSAPGVSVAGYTLGGGVGWFSRKYGFASDSVRAIDIVDADGEPGRVSAESDPELFWALRGGGGDFAVVTALELELYPAPALYGGRVIWPEHRTREVYDAFLEITAGAPRELSVWINRLQPPGAPSMVTLDLAYLGEAGQGRDLLARIDTIEGAIADNRGVVPIAELGRIAAEPTDPAPSIGRAELLTGLDPQAVELLLSKPVAPLINVQVRHLGGALAEPGRGVGASGAPAEPYLLGLLGLGLPHAAEATRARQAEIVADLGASISGRKPYTLLSPGEPVTAAFDAATLARLREIKRARDPHQVFRANYPVLRDVTS</sequence>
<protein>
    <submittedName>
        <fullName evidence="7">FAD/FMN-containing dehydrogenase</fullName>
    </submittedName>
</protein>
<keyword evidence="5" id="KW-0560">Oxidoreductase</keyword>
<name>A0A7W0CHA8_9ACTN</name>
<proteinExistence type="inferred from homology"/>
<evidence type="ECO:0000313" key="7">
    <source>
        <dbReference type="EMBL" id="MBA2891207.1"/>
    </source>
</evidence>
<dbReference type="InterPro" id="IPR016167">
    <property type="entry name" value="FAD-bd_PCMH_sub1"/>
</dbReference>
<feature type="domain" description="FAD-binding PCMH-type" evidence="6">
    <location>
        <begin position="33"/>
        <end position="201"/>
    </location>
</feature>
<evidence type="ECO:0000256" key="1">
    <source>
        <dbReference type="ARBA" id="ARBA00001974"/>
    </source>
</evidence>
<evidence type="ECO:0000313" key="8">
    <source>
        <dbReference type="Proteomes" id="UP000530928"/>
    </source>
</evidence>
<comment type="caution">
    <text evidence="7">The sequence shown here is derived from an EMBL/GenBank/DDBJ whole genome shotgun (WGS) entry which is preliminary data.</text>
</comment>
<dbReference type="EMBL" id="JACDUR010000002">
    <property type="protein sequence ID" value="MBA2891207.1"/>
    <property type="molecule type" value="Genomic_DNA"/>
</dbReference>
<dbReference type="GO" id="GO:0071949">
    <property type="term" value="F:FAD binding"/>
    <property type="evidence" value="ECO:0007669"/>
    <property type="project" value="InterPro"/>
</dbReference>
<dbReference type="InterPro" id="IPR050416">
    <property type="entry name" value="FAD-linked_Oxidoreductase"/>
</dbReference>
<keyword evidence="4" id="KW-0274">FAD</keyword>
<dbReference type="InterPro" id="IPR016166">
    <property type="entry name" value="FAD-bd_PCMH"/>
</dbReference>
<dbReference type="RefSeq" id="WP_181609946.1">
    <property type="nucleotide sequence ID" value="NZ_BAABAM010000012.1"/>
</dbReference>
<dbReference type="PROSITE" id="PS51387">
    <property type="entry name" value="FAD_PCMH"/>
    <property type="match status" value="1"/>
</dbReference>
<evidence type="ECO:0000256" key="4">
    <source>
        <dbReference type="ARBA" id="ARBA00022827"/>
    </source>
</evidence>
<dbReference type="InterPro" id="IPR036318">
    <property type="entry name" value="FAD-bd_PCMH-like_sf"/>
</dbReference>
<gene>
    <name evidence="7" type="ORF">HNR30_002548</name>
</gene>
<keyword evidence="3" id="KW-0285">Flavoprotein</keyword>
<comment type="similarity">
    <text evidence="2">Belongs to the oxygen-dependent FAD-linked oxidoreductase family.</text>
</comment>
<evidence type="ECO:0000259" key="6">
    <source>
        <dbReference type="PROSITE" id="PS51387"/>
    </source>
</evidence>
<dbReference type="Gene3D" id="3.30.43.10">
    <property type="entry name" value="Uridine Diphospho-n-acetylenolpyruvylglucosamine Reductase, domain 2"/>
    <property type="match status" value="1"/>
</dbReference>
<evidence type="ECO:0000256" key="2">
    <source>
        <dbReference type="ARBA" id="ARBA00005466"/>
    </source>
</evidence>
<dbReference type="AlphaFoldDB" id="A0A7W0CHA8"/>
<organism evidence="7 8">
    <name type="scientific">Nonomuraea soli</name>
    <dbReference type="NCBI Taxonomy" id="1032476"/>
    <lineage>
        <taxon>Bacteria</taxon>
        <taxon>Bacillati</taxon>
        <taxon>Actinomycetota</taxon>
        <taxon>Actinomycetes</taxon>
        <taxon>Streptosporangiales</taxon>
        <taxon>Streptosporangiaceae</taxon>
        <taxon>Nonomuraea</taxon>
    </lineage>
</organism>
<dbReference type="InterPro" id="IPR006094">
    <property type="entry name" value="Oxid_FAD_bind_N"/>
</dbReference>
<accession>A0A7W0CHA8</accession>
<evidence type="ECO:0000256" key="5">
    <source>
        <dbReference type="ARBA" id="ARBA00023002"/>
    </source>
</evidence>
<dbReference type="Gene3D" id="3.40.462.20">
    <property type="match status" value="1"/>
</dbReference>
<dbReference type="PANTHER" id="PTHR42973:SF39">
    <property type="entry name" value="FAD-BINDING PCMH-TYPE DOMAIN-CONTAINING PROTEIN"/>
    <property type="match status" value="1"/>
</dbReference>
<evidence type="ECO:0000256" key="3">
    <source>
        <dbReference type="ARBA" id="ARBA00022630"/>
    </source>
</evidence>
<comment type="cofactor">
    <cofactor evidence="1">
        <name>FAD</name>
        <dbReference type="ChEBI" id="CHEBI:57692"/>
    </cofactor>
</comment>
<keyword evidence="8" id="KW-1185">Reference proteome</keyword>
<dbReference type="PANTHER" id="PTHR42973">
    <property type="entry name" value="BINDING OXIDOREDUCTASE, PUTATIVE (AFU_ORTHOLOGUE AFUA_1G17690)-RELATED"/>
    <property type="match status" value="1"/>
</dbReference>
<dbReference type="Pfam" id="PF01565">
    <property type="entry name" value="FAD_binding_4"/>
    <property type="match status" value="1"/>
</dbReference>
<dbReference type="InterPro" id="IPR016169">
    <property type="entry name" value="FAD-bd_PCMH_sub2"/>
</dbReference>
<dbReference type="GO" id="GO:0016491">
    <property type="term" value="F:oxidoreductase activity"/>
    <property type="evidence" value="ECO:0007669"/>
    <property type="project" value="UniProtKB-KW"/>
</dbReference>
<dbReference type="Gene3D" id="3.30.465.10">
    <property type="match status" value="1"/>
</dbReference>